<comment type="subunit">
    <text evidence="16">Complex I is composed of 45 different subunits. Interacts with BCAP31.</text>
</comment>
<evidence type="ECO:0000256" key="13">
    <source>
        <dbReference type="ARBA" id="ARBA00023136"/>
    </source>
</evidence>
<evidence type="ECO:0000256" key="11">
    <source>
        <dbReference type="ARBA" id="ARBA00022989"/>
    </source>
</evidence>
<evidence type="ECO:0000313" key="18">
    <source>
        <dbReference type="EMBL" id="KAF1945251.1"/>
    </source>
</evidence>
<feature type="compositionally biased region" description="Polar residues" evidence="17">
    <location>
        <begin position="643"/>
        <end position="653"/>
    </location>
</feature>
<evidence type="ECO:0000313" key="19">
    <source>
        <dbReference type="Proteomes" id="UP000800038"/>
    </source>
</evidence>
<dbReference type="InterPro" id="IPR019329">
    <property type="entry name" value="NADH_UbQ_OxRdtase_ESSS_su"/>
</dbReference>
<keyword evidence="7" id="KW-0812">Transmembrane</keyword>
<evidence type="ECO:0000256" key="14">
    <source>
        <dbReference type="ARBA" id="ARBA00030753"/>
    </source>
</evidence>
<keyword evidence="9" id="KW-0809">Transit peptide</keyword>
<keyword evidence="10" id="KW-0249">Electron transport</keyword>
<dbReference type="PANTHER" id="PTHR40637">
    <property type="entry name" value="ESSS SUBUNIT OF NADH:UBIQUINONE OXIDOREDUCTASE (COMPLEX I) PROTEIN"/>
    <property type="match status" value="1"/>
</dbReference>
<reference evidence="18" key="1">
    <citation type="journal article" date="2020" name="Stud. Mycol.">
        <title>101 Dothideomycetes genomes: a test case for predicting lifestyles and emergence of pathogens.</title>
        <authorList>
            <person name="Haridas S."/>
            <person name="Albert R."/>
            <person name="Binder M."/>
            <person name="Bloem J."/>
            <person name="Labutti K."/>
            <person name="Salamov A."/>
            <person name="Andreopoulos B."/>
            <person name="Baker S."/>
            <person name="Barry K."/>
            <person name="Bills G."/>
            <person name="Bluhm B."/>
            <person name="Cannon C."/>
            <person name="Castanera R."/>
            <person name="Culley D."/>
            <person name="Daum C."/>
            <person name="Ezra D."/>
            <person name="Gonzalez J."/>
            <person name="Henrissat B."/>
            <person name="Kuo A."/>
            <person name="Liang C."/>
            <person name="Lipzen A."/>
            <person name="Lutzoni F."/>
            <person name="Magnuson J."/>
            <person name="Mondo S."/>
            <person name="Nolan M."/>
            <person name="Ohm R."/>
            <person name="Pangilinan J."/>
            <person name="Park H.-J."/>
            <person name="Ramirez L."/>
            <person name="Alfaro M."/>
            <person name="Sun H."/>
            <person name="Tritt A."/>
            <person name="Yoshinaga Y."/>
            <person name="Zwiers L.-H."/>
            <person name="Turgeon B."/>
            <person name="Goodwin S."/>
            <person name="Spatafora J."/>
            <person name="Crous P."/>
            <person name="Grigoriev I."/>
        </authorList>
    </citation>
    <scope>NUCLEOTIDE SEQUENCE</scope>
    <source>
        <strain evidence="18">CBS 161.51</strain>
    </source>
</reference>
<dbReference type="AlphaFoldDB" id="A0A6A5SXV7"/>
<dbReference type="GO" id="GO:0005743">
    <property type="term" value="C:mitochondrial inner membrane"/>
    <property type="evidence" value="ECO:0007669"/>
    <property type="project" value="UniProtKB-SubCell"/>
</dbReference>
<proteinExistence type="inferred from homology"/>
<evidence type="ECO:0000256" key="2">
    <source>
        <dbReference type="ARBA" id="ARBA00004434"/>
    </source>
</evidence>
<feature type="region of interest" description="Disordered" evidence="17">
    <location>
        <begin position="641"/>
        <end position="661"/>
    </location>
</feature>
<evidence type="ECO:0000256" key="1">
    <source>
        <dbReference type="ARBA" id="ARBA00003195"/>
    </source>
</evidence>
<sequence>MLKRKPSPDCFGIGSHASLLGDNPTHMTKRKRLFRNKKINQALWIPEAEGEMSDLLNFVLQHEEAFQNQYRLASLYADFRQQLELNPEGYHANIAAWTKALSDAARAGVVPMQGNTHDLLNIRAADELARALQHPQYGKPTGLPAVFHEAVQKKEMIPLKDFINSKESIYKTSWIPSPWKVLQWSLRQVGVLGQPQSPDKLGVGNFVVVKNVEVAADEILKKMKEYTSTADRVLSRTDFLKRFSTALNPAAPLTSKDLEILLVFLARDKQAVSYNAQTIKFKPEHEAVPLPVTEEDAAIANLRDTLANINAQIPPLMEKITAAEAAAREAVAAKQMVRAKAALRSKKLAEGALAQRSDVALQLEQVYTDLQAAADQVEIVEAMRAGAAALKGLNEKVGGAEGVQGVVDAVNEQMAITGEITNIMNETSQPLDECEIDNEFEALEKADREKREKEEAEKTAARLAELEEVERRRREKEAADEKQREKNAAEAKQKEVEEQSTEEQVDQASQSMARMSFVQPDDEMEDGEQEKPLVHSRLRFIPGDKELPDLEDNAPFPTLTSRAPSPSPLAEHRTSHLTSPAPPPIYNTTPTSPFTGTFSINLNSPTYRPSKIRAPMQSLRAATSGSRALFRTTTTTTAARRAFSQSKTKQSGHGPSYDPPSGWLFGVKPGEQYEKEGWENVMYWGFGGSCLFGIVAYAFKPDTSIQTWALEEARRRLEVEGILADPDTKKE</sequence>
<dbReference type="OrthoDB" id="10250120at2759"/>
<comment type="function">
    <text evidence="1">Accessory subunit of the mitochondrial membrane respiratory chain NADH dehydrogenase (Complex I), that is believed not to be involved in catalysis. Complex I functions in the transfer of electrons from NADH to the respiratory chain. The immediate electron acceptor for the enzyme is believed to be ubiquinone.</text>
</comment>
<evidence type="ECO:0000256" key="17">
    <source>
        <dbReference type="SAM" id="MobiDB-lite"/>
    </source>
</evidence>
<name>A0A6A5SXV7_9PLEO</name>
<evidence type="ECO:0000256" key="15">
    <source>
        <dbReference type="ARBA" id="ARBA00031387"/>
    </source>
</evidence>
<dbReference type="Pfam" id="PF10183">
    <property type="entry name" value="ESSS"/>
    <property type="match status" value="1"/>
</dbReference>
<evidence type="ECO:0000256" key="3">
    <source>
        <dbReference type="ARBA" id="ARBA00008915"/>
    </source>
</evidence>
<feature type="compositionally biased region" description="Basic and acidic residues" evidence="17">
    <location>
        <begin position="469"/>
        <end position="497"/>
    </location>
</feature>
<dbReference type="GO" id="GO:0007034">
    <property type="term" value="P:vacuolar transport"/>
    <property type="evidence" value="ECO:0007669"/>
    <property type="project" value="InterPro"/>
</dbReference>
<protein>
    <recommendedName>
        <fullName evidence="4">NADH dehydrogenase [ubiquinone] 1 beta subcomplex subunit 11, mitochondrial</fullName>
    </recommendedName>
    <alternativeName>
        <fullName evidence="15">Complex I-ESSS</fullName>
    </alternativeName>
    <alternativeName>
        <fullName evidence="14">NADH-ubiquinone oxidoreductase ESSS subunit</fullName>
    </alternativeName>
</protein>
<keyword evidence="5" id="KW-0813">Transport</keyword>
<feature type="region of interest" description="Disordered" evidence="17">
    <location>
        <begin position="544"/>
        <end position="585"/>
    </location>
</feature>
<dbReference type="Proteomes" id="UP000800038">
    <property type="component" value="Unassembled WGS sequence"/>
</dbReference>
<feature type="region of interest" description="Disordered" evidence="17">
    <location>
        <begin position="469"/>
        <end position="511"/>
    </location>
</feature>
<dbReference type="PANTHER" id="PTHR40637:SF1">
    <property type="entry name" value="ESSS SUBUNIT OF NADH:UBIQUINONE OXIDOREDUCTASE (COMPLEX I) PROTEIN"/>
    <property type="match status" value="1"/>
</dbReference>
<dbReference type="Pfam" id="PF03357">
    <property type="entry name" value="Snf7"/>
    <property type="match status" value="1"/>
</dbReference>
<evidence type="ECO:0000256" key="16">
    <source>
        <dbReference type="ARBA" id="ARBA00046528"/>
    </source>
</evidence>
<dbReference type="InterPro" id="IPR005024">
    <property type="entry name" value="Snf7_fam"/>
</dbReference>
<keyword evidence="12" id="KW-0496">Mitochondrion</keyword>
<evidence type="ECO:0000256" key="10">
    <source>
        <dbReference type="ARBA" id="ARBA00022982"/>
    </source>
</evidence>
<keyword evidence="8" id="KW-0999">Mitochondrion inner membrane</keyword>
<keyword evidence="11" id="KW-1133">Transmembrane helix</keyword>
<keyword evidence="6" id="KW-0679">Respiratory chain</keyword>
<evidence type="ECO:0000256" key="8">
    <source>
        <dbReference type="ARBA" id="ARBA00022792"/>
    </source>
</evidence>
<dbReference type="Gene3D" id="6.10.140.1230">
    <property type="match status" value="1"/>
</dbReference>
<keyword evidence="13" id="KW-0472">Membrane</keyword>
<evidence type="ECO:0000256" key="5">
    <source>
        <dbReference type="ARBA" id="ARBA00022448"/>
    </source>
</evidence>
<comment type="subcellular location">
    <subcellularLocation>
        <location evidence="2">Mitochondrion inner membrane</location>
        <topology evidence="2">Single-pass membrane protein</topology>
    </subcellularLocation>
</comment>
<comment type="similarity">
    <text evidence="3">Belongs to the complex I NDUFB11 subunit family.</text>
</comment>
<accession>A0A6A5SXV7</accession>
<evidence type="ECO:0000256" key="6">
    <source>
        <dbReference type="ARBA" id="ARBA00022660"/>
    </source>
</evidence>
<organism evidence="18 19">
    <name type="scientific">Clathrospora elynae</name>
    <dbReference type="NCBI Taxonomy" id="706981"/>
    <lineage>
        <taxon>Eukaryota</taxon>
        <taxon>Fungi</taxon>
        <taxon>Dikarya</taxon>
        <taxon>Ascomycota</taxon>
        <taxon>Pezizomycotina</taxon>
        <taxon>Dothideomycetes</taxon>
        <taxon>Pleosporomycetidae</taxon>
        <taxon>Pleosporales</taxon>
        <taxon>Diademaceae</taxon>
        <taxon>Clathrospora</taxon>
    </lineage>
</organism>
<gene>
    <name evidence="18" type="ORF">EJ02DRAFT_339128</name>
</gene>
<evidence type="ECO:0000256" key="12">
    <source>
        <dbReference type="ARBA" id="ARBA00023128"/>
    </source>
</evidence>
<evidence type="ECO:0000256" key="7">
    <source>
        <dbReference type="ARBA" id="ARBA00022692"/>
    </source>
</evidence>
<evidence type="ECO:0000256" key="4">
    <source>
        <dbReference type="ARBA" id="ARBA00018632"/>
    </source>
</evidence>
<keyword evidence="19" id="KW-1185">Reference proteome</keyword>
<dbReference type="EMBL" id="ML976011">
    <property type="protein sequence ID" value="KAF1945251.1"/>
    <property type="molecule type" value="Genomic_DNA"/>
</dbReference>
<evidence type="ECO:0000256" key="9">
    <source>
        <dbReference type="ARBA" id="ARBA00022946"/>
    </source>
</evidence>